<sequence length="187" mass="21292">MMGTISELLRSIGVWNDVLSRLGEHIEEENRKVAKTHKERMELVSKAMKKIEVNAPHDEVTRRRTNPDQRVSDFVLHSEKIEVSVEPHGCTKDWALIELYDEKVYWSTFKWNKVRGNISIADVGNTLTPQPVDQASYRYPQDSLLQVHGVMQNAENCDPQHGTADGLKLFTHITISVMTPVASRTTP</sequence>
<dbReference type="AlphaFoldDB" id="A0A409XW89"/>
<evidence type="ECO:0000313" key="2">
    <source>
        <dbReference type="Proteomes" id="UP000283269"/>
    </source>
</evidence>
<organism evidence="1 2">
    <name type="scientific">Psilocybe cyanescens</name>
    <dbReference type="NCBI Taxonomy" id="93625"/>
    <lineage>
        <taxon>Eukaryota</taxon>
        <taxon>Fungi</taxon>
        <taxon>Dikarya</taxon>
        <taxon>Basidiomycota</taxon>
        <taxon>Agaricomycotina</taxon>
        <taxon>Agaricomycetes</taxon>
        <taxon>Agaricomycetidae</taxon>
        <taxon>Agaricales</taxon>
        <taxon>Agaricineae</taxon>
        <taxon>Strophariaceae</taxon>
        <taxon>Psilocybe</taxon>
    </lineage>
</organism>
<protein>
    <submittedName>
        <fullName evidence="1">Uncharacterized protein</fullName>
    </submittedName>
</protein>
<comment type="caution">
    <text evidence="1">The sequence shown here is derived from an EMBL/GenBank/DDBJ whole genome shotgun (WGS) entry which is preliminary data.</text>
</comment>
<name>A0A409XW89_PSICY</name>
<dbReference type="OrthoDB" id="5424209at2759"/>
<evidence type="ECO:0000313" key="1">
    <source>
        <dbReference type="EMBL" id="PPQ95019.1"/>
    </source>
</evidence>
<proteinExistence type="predicted"/>
<accession>A0A409XW89</accession>
<dbReference type="Proteomes" id="UP000283269">
    <property type="component" value="Unassembled WGS sequence"/>
</dbReference>
<reference evidence="1 2" key="1">
    <citation type="journal article" date="2018" name="Evol. Lett.">
        <title>Horizontal gene cluster transfer increased hallucinogenic mushroom diversity.</title>
        <authorList>
            <person name="Reynolds H.T."/>
            <person name="Vijayakumar V."/>
            <person name="Gluck-Thaler E."/>
            <person name="Korotkin H.B."/>
            <person name="Matheny P.B."/>
            <person name="Slot J.C."/>
        </authorList>
    </citation>
    <scope>NUCLEOTIDE SEQUENCE [LARGE SCALE GENOMIC DNA]</scope>
    <source>
        <strain evidence="1 2">2631</strain>
    </source>
</reference>
<dbReference type="EMBL" id="NHYD01000150">
    <property type="protein sequence ID" value="PPQ95019.1"/>
    <property type="molecule type" value="Genomic_DNA"/>
</dbReference>
<dbReference type="InParanoid" id="A0A409XW89"/>
<keyword evidence="2" id="KW-1185">Reference proteome</keyword>
<gene>
    <name evidence="1" type="ORF">CVT25_000482</name>
</gene>